<sequence length="328" mass="35828">MTNTIAVVGVTGNQGSSVARVFLNESGWKVRGVTRDPSKSSATKMSAQGVEVLAGDLDDLESLKSAFQGANVIFGTTDFWGHMNDPATHKLAAEQKRTPNEVAFDREVSQAKNIIDAAAATVDTVDRFVLSTLSDTRKWSNGALMQNYHFDAKAEAVYYLKATYPKLMEKTSLLMLGYYANNWKSFSGAPKKQDDGSFVVSLPIGGDSKIPMIDAAADTGSFTKALVELPPGKVLSGAGSYISFNEWCATFAKVNNVKCVFETIPRKTLEDAMGPVFGPEIGDMYEYFDKFGFNGGDPDVVFPWDLDISVKRTTMEEYMKAEDWSSVL</sequence>
<keyword evidence="2" id="KW-0521">NADP</keyword>
<dbReference type="EMBL" id="HG992982">
    <property type="protein sequence ID" value="CAE7189109.1"/>
    <property type="molecule type" value="Genomic_DNA"/>
</dbReference>
<evidence type="ECO:0000259" key="3">
    <source>
        <dbReference type="Pfam" id="PF05368"/>
    </source>
</evidence>
<proteinExistence type="inferred from homology"/>
<evidence type="ECO:0000256" key="2">
    <source>
        <dbReference type="ARBA" id="ARBA00022857"/>
    </source>
</evidence>
<organism evidence="4 5">
    <name type="scientific">Pyrenophora teres f. teres</name>
    <dbReference type="NCBI Taxonomy" id="97479"/>
    <lineage>
        <taxon>Eukaryota</taxon>
        <taxon>Fungi</taxon>
        <taxon>Dikarya</taxon>
        <taxon>Ascomycota</taxon>
        <taxon>Pezizomycotina</taxon>
        <taxon>Dothideomycetes</taxon>
        <taxon>Pleosporomycetidae</taxon>
        <taxon>Pleosporales</taxon>
        <taxon>Pleosporineae</taxon>
        <taxon>Pleosporaceae</taxon>
        <taxon>Pyrenophora</taxon>
    </lineage>
</organism>
<dbReference type="PANTHER" id="PTHR42748:SF26">
    <property type="entry name" value="NMRA-LIKE DOMAIN-CONTAINING PROTEIN"/>
    <property type="match status" value="1"/>
</dbReference>
<gene>
    <name evidence="4" type="ORF">PTTW11_07426</name>
</gene>
<reference evidence="4" key="1">
    <citation type="submission" date="2021-02" db="EMBL/GenBank/DDBJ databases">
        <authorList>
            <person name="Syme A R."/>
            <person name="Syme A R."/>
            <person name="Moolhuijzen P."/>
        </authorList>
    </citation>
    <scope>NUCLEOTIDE SEQUENCE</scope>
    <source>
        <strain evidence="4">W1-1</strain>
    </source>
</reference>
<dbReference type="Pfam" id="PF05368">
    <property type="entry name" value="NmrA"/>
    <property type="match status" value="1"/>
</dbReference>
<dbReference type="PANTHER" id="PTHR42748">
    <property type="entry name" value="NITROGEN METABOLITE REPRESSION PROTEIN NMRA FAMILY MEMBER"/>
    <property type="match status" value="1"/>
</dbReference>
<dbReference type="Proteomes" id="UP000472372">
    <property type="component" value="Chromosome 6"/>
</dbReference>
<dbReference type="InterPro" id="IPR051164">
    <property type="entry name" value="NmrA-like_oxidored"/>
</dbReference>
<dbReference type="CDD" id="cd05251">
    <property type="entry name" value="NmrA_like_SDR_a"/>
    <property type="match status" value="1"/>
</dbReference>
<evidence type="ECO:0000256" key="1">
    <source>
        <dbReference type="ARBA" id="ARBA00006328"/>
    </source>
</evidence>
<dbReference type="Gene3D" id="3.40.50.720">
    <property type="entry name" value="NAD(P)-binding Rossmann-like Domain"/>
    <property type="match status" value="1"/>
</dbReference>
<dbReference type="AlphaFoldDB" id="A0A6S6W6R5"/>
<accession>A0A6S6W6R5</accession>
<dbReference type="InterPro" id="IPR036291">
    <property type="entry name" value="NAD(P)-bd_dom_sf"/>
</dbReference>
<dbReference type="GO" id="GO:0005634">
    <property type="term" value="C:nucleus"/>
    <property type="evidence" value="ECO:0007669"/>
    <property type="project" value="TreeGrafter"/>
</dbReference>
<evidence type="ECO:0000313" key="4">
    <source>
        <dbReference type="EMBL" id="CAE7189109.1"/>
    </source>
</evidence>
<name>A0A6S6W6R5_9PLEO</name>
<comment type="similarity">
    <text evidence="1">Belongs to the NmrA-type oxidoreductase family.</text>
</comment>
<feature type="domain" description="NmrA-like" evidence="3">
    <location>
        <begin position="1"/>
        <end position="318"/>
    </location>
</feature>
<dbReference type="Gene3D" id="3.90.25.10">
    <property type="entry name" value="UDP-galactose 4-epimerase, domain 1"/>
    <property type="match status" value="1"/>
</dbReference>
<dbReference type="SUPFAM" id="SSF51735">
    <property type="entry name" value="NAD(P)-binding Rossmann-fold domains"/>
    <property type="match status" value="1"/>
</dbReference>
<dbReference type="InterPro" id="IPR008030">
    <property type="entry name" value="NmrA-like"/>
</dbReference>
<evidence type="ECO:0000313" key="5">
    <source>
        <dbReference type="Proteomes" id="UP000472372"/>
    </source>
</evidence>
<protein>
    <submittedName>
        <fullName evidence="4">NmrA multi-domain protein</fullName>
    </submittedName>
</protein>